<proteinExistence type="predicted"/>
<dbReference type="PANTHER" id="PTHR11669:SF8">
    <property type="entry name" value="DNA POLYMERASE III SUBUNIT DELTA"/>
    <property type="match status" value="1"/>
</dbReference>
<protein>
    <submittedName>
        <fullName evidence="3">DNA polymerase III subunit delta</fullName>
        <ecNumber evidence="3">2.7.7.7</ecNumber>
    </submittedName>
</protein>
<evidence type="ECO:0000313" key="4">
    <source>
        <dbReference type="Proteomes" id="UP001521150"/>
    </source>
</evidence>
<dbReference type="NCBIfam" id="NF005926">
    <property type="entry name" value="PRK07940.1"/>
    <property type="match status" value="1"/>
</dbReference>
<dbReference type="InterPro" id="IPR003593">
    <property type="entry name" value="AAA+_ATPase"/>
</dbReference>
<feature type="domain" description="AAA+ ATPase" evidence="2">
    <location>
        <begin position="38"/>
        <end position="179"/>
    </location>
</feature>
<dbReference type="InterPro" id="IPR004622">
    <property type="entry name" value="DNA_pol_HolB"/>
</dbReference>
<feature type="region of interest" description="Disordered" evidence="1">
    <location>
        <begin position="275"/>
        <end position="310"/>
    </location>
</feature>
<dbReference type="PANTHER" id="PTHR11669">
    <property type="entry name" value="REPLICATION FACTOR C / DNA POLYMERASE III GAMMA-TAU SUBUNIT"/>
    <property type="match status" value="1"/>
</dbReference>
<accession>A0ABS8ZQ20</accession>
<dbReference type="GO" id="GO:0003887">
    <property type="term" value="F:DNA-directed DNA polymerase activity"/>
    <property type="evidence" value="ECO:0007669"/>
    <property type="project" value="UniProtKB-EC"/>
</dbReference>
<dbReference type="NCBIfam" id="TIGR00678">
    <property type="entry name" value="holB"/>
    <property type="match status" value="1"/>
</dbReference>
<dbReference type="SUPFAM" id="SSF52540">
    <property type="entry name" value="P-loop containing nucleoside triphosphate hydrolases"/>
    <property type="match status" value="1"/>
</dbReference>
<name>A0ABS8ZQ20_9PSEU</name>
<dbReference type="EC" id="2.7.7.7" evidence="3"/>
<dbReference type="EMBL" id="JAJVCN010000003">
    <property type="protein sequence ID" value="MCE7009283.1"/>
    <property type="molecule type" value="Genomic_DNA"/>
</dbReference>
<dbReference type="InterPro" id="IPR027417">
    <property type="entry name" value="P-loop_NTPase"/>
</dbReference>
<keyword evidence="4" id="KW-1185">Reference proteome</keyword>
<dbReference type="SMART" id="SM00382">
    <property type="entry name" value="AAA"/>
    <property type="match status" value="1"/>
</dbReference>
<dbReference type="Gene3D" id="3.40.50.300">
    <property type="entry name" value="P-loop containing nucleotide triphosphate hydrolases"/>
    <property type="match status" value="1"/>
</dbReference>
<evidence type="ECO:0000256" key="1">
    <source>
        <dbReference type="SAM" id="MobiDB-lite"/>
    </source>
</evidence>
<organism evidence="3 4">
    <name type="scientific">Kibdelosporangium philippinense</name>
    <dbReference type="NCBI Taxonomy" id="211113"/>
    <lineage>
        <taxon>Bacteria</taxon>
        <taxon>Bacillati</taxon>
        <taxon>Actinomycetota</taxon>
        <taxon>Actinomycetes</taxon>
        <taxon>Pseudonocardiales</taxon>
        <taxon>Pseudonocardiaceae</taxon>
        <taxon>Kibdelosporangium</taxon>
    </lineage>
</organism>
<keyword evidence="3" id="KW-0808">Transferase</keyword>
<dbReference type="InterPro" id="IPR050238">
    <property type="entry name" value="DNA_Rep/Repair_Clamp_Loader"/>
</dbReference>
<dbReference type="RefSeq" id="WP_233730717.1">
    <property type="nucleotide sequence ID" value="NZ_JAJVCN010000003.1"/>
</dbReference>
<dbReference type="Proteomes" id="UP001521150">
    <property type="component" value="Unassembled WGS sequence"/>
</dbReference>
<evidence type="ECO:0000259" key="2">
    <source>
        <dbReference type="SMART" id="SM00382"/>
    </source>
</evidence>
<reference evidence="3 4" key="1">
    <citation type="submission" date="2021-12" db="EMBL/GenBank/DDBJ databases">
        <title>Genome sequence of Kibdelosporangium philippinense ATCC 49844.</title>
        <authorList>
            <person name="Fedorov E.A."/>
            <person name="Omeragic M."/>
            <person name="Shalygina K.F."/>
            <person name="Maclea K.S."/>
        </authorList>
    </citation>
    <scope>NUCLEOTIDE SEQUENCE [LARGE SCALE GENOMIC DNA]</scope>
    <source>
        <strain evidence="3 4">ATCC 49844</strain>
    </source>
</reference>
<keyword evidence="3" id="KW-0548">Nucleotidyltransferase</keyword>
<dbReference type="Pfam" id="PF13177">
    <property type="entry name" value="DNA_pol3_delta2"/>
    <property type="match status" value="1"/>
</dbReference>
<feature type="compositionally biased region" description="Low complexity" evidence="1">
    <location>
        <begin position="284"/>
        <end position="295"/>
    </location>
</feature>
<comment type="caution">
    <text evidence="3">The sequence shown here is derived from an EMBL/GenBank/DDBJ whole genome shotgun (WGS) entry which is preliminary data.</text>
</comment>
<evidence type="ECO:0000313" key="3">
    <source>
        <dbReference type="EMBL" id="MCE7009283.1"/>
    </source>
</evidence>
<gene>
    <name evidence="3" type="ORF">LWC34_41690</name>
</gene>
<sequence length="395" mass="41727">MTVWSQVVGQAEAVVILTKAAQAAALIVRGEQAASGGMTHAWLFTGPPGSGRSVAARAFAAALQCEYGTGCGECSGCRTTMAGTHADVRLVVPEGLSISVAEMRALVQTAARRPTGGRWQVVIIEDADRLTEGAANALLKAVEEPPDRTVFLLCAPSDHPDDVSVTIRSRCRGVSLRIPPASAIAEVLIERDSVDPDTATWAASVCGGHVGRARRLATDESARDRRAAVLRIPLGLRRPGDVFSLADELVKVAENEAAEQSGTRDEIEREALKTALGAGGTGKGTASATRGSAGALKELERRQKSRATRTQRDTLDLALVDLAGFYRDVLVTASGSEASLNHPDHAKDARTAAASWSPESTLRRLEAVLSCREALELNVKPRIAVEAMVTTLYYG</sequence>